<feature type="region of interest" description="Disordered" evidence="1">
    <location>
        <begin position="306"/>
        <end position="348"/>
    </location>
</feature>
<keyword evidence="3" id="KW-1185">Reference proteome</keyword>
<gene>
    <name evidence="2" type="ORF">IW261DRAFT_1476975</name>
</gene>
<dbReference type="AlphaFoldDB" id="A0AA39UBC2"/>
<sequence>MNLPSSSTLPFCHQRVTRGCSGVFTVGRLRCINLSRTGSKGINMQAIWRPLSSTFKGKKTVLYGLSTSRHAELSMPIHRQITTFASESLQNRYTSPVQNLRRVHVRTISYSSVPISIAKAFRVPIMVVLVGAGLYWYVCYKIEEMKSWALGRLQDLGSIVMSHVSEVKLPEIPETWLRDVQVTANKVLESATNGLKDAGSRIQGTKSKDVSKTGASKDLPGGKQHNEGDGISEGSQGERQSNNKSPTAEAVVLEDEKPPAWIKAVEGTANNILKSATHGLNDIGSRIQEVKLPAISKKDAGKFINNLLGGQQDKEGNGKSEGREGEQQSDKKAPTDAKSEIVDKNDRE</sequence>
<name>A0AA39UBC2_9AGAR</name>
<organism evidence="2 3">
    <name type="scientific">Armillaria novae-zelandiae</name>
    <dbReference type="NCBI Taxonomy" id="153914"/>
    <lineage>
        <taxon>Eukaryota</taxon>
        <taxon>Fungi</taxon>
        <taxon>Dikarya</taxon>
        <taxon>Basidiomycota</taxon>
        <taxon>Agaricomycotina</taxon>
        <taxon>Agaricomycetes</taxon>
        <taxon>Agaricomycetidae</taxon>
        <taxon>Agaricales</taxon>
        <taxon>Marasmiineae</taxon>
        <taxon>Physalacriaceae</taxon>
        <taxon>Armillaria</taxon>
    </lineage>
</organism>
<evidence type="ECO:0000313" key="3">
    <source>
        <dbReference type="Proteomes" id="UP001175227"/>
    </source>
</evidence>
<comment type="caution">
    <text evidence="2">The sequence shown here is derived from an EMBL/GenBank/DDBJ whole genome shotgun (WGS) entry which is preliminary data.</text>
</comment>
<proteinExistence type="predicted"/>
<feature type="region of interest" description="Disordered" evidence="1">
    <location>
        <begin position="197"/>
        <end position="255"/>
    </location>
</feature>
<reference evidence="2" key="1">
    <citation type="submission" date="2023-06" db="EMBL/GenBank/DDBJ databases">
        <authorList>
            <consortium name="Lawrence Berkeley National Laboratory"/>
            <person name="Ahrendt S."/>
            <person name="Sahu N."/>
            <person name="Indic B."/>
            <person name="Wong-Bajracharya J."/>
            <person name="Merenyi Z."/>
            <person name="Ke H.-M."/>
            <person name="Monk M."/>
            <person name="Kocsube S."/>
            <person name="Drula E."/>
            <person name="Lipzen A."/>
            <person name="Balint B."/>
            <person name="Henrissat B."/>
            <person name="Andreopoulos B."/>
            <person name="Martin F.M."/>
            <person name="Harder C.B."/>
            <person name="Rigling D."/>
            <person name="Ford K.L."/>
            <person name="Foster G.D."/>
            <person name="Pangilinan J."/>
            <person name="Papanicolaou A."/>
            <person name="Barry K."/>
            <person name="LaButti K."/>
            <person name="Viragh M."/>
            <person name="Koriabine M."/>
            <person name="Yan M."/>
            <person name="Riley R."/>
            <person name="Champramary S."/>
            <person name="Plett K.L."/>
            <person name="Tsai I.J."/>
            <person name="Slot J."/>
            <person name="Sipos G."/>
            <person name="Plett J."/>
            <person name="Nagy L.G."/>
            <person name="Grigoriev I.V."/>
        </authorList>
    </citation>
    <scope>NUCLEOTIDE SEQUENCE</scope>
    <source>
        <strain evidence="2">ICMP 16352</strain>
    </source>
</reference>
<dbReference type="EMBL" id="JAUEPR010000010">
    <property type="protein sequence ID" value="KAK0480253.1"/>
    <property type="molecule type" value="Genomic_DNA"/>
</dbReference>
<evidence type="ECO:0000313" key="2">
    <source>
        <dbReference type="EMBL" id="KAK0480253.1"/>
    </source>
</evidence>
<evidence type="ECO:0000256" key="1">
    <source>
        <dbReference type="SAM" id="MobiDB-lite"/>
    </source>
</evidence>
<feature type="compositionally biased region" description="Polar residues" evidence="1">
    <location>
        <begin position="233"/>
        <end position="246"/>
    </location>
</feature>
<accession>A0AA39UBC2</accession>
<dbReference type="Proteomes" id="UP001175227">
    <property type="component" value="Unassembled WGS sequence"/>
</dbReference>
<protein>
    <submittedName>
        <fullName evidence="2">Uncharacterized protein</fullName>
    </submittedName>
</protein>
<feature type="compositionally biased region" description="Basic and acidic residues" evidence="1">
    <location>
        <begin position="312"/>
        <end position="348"/>
    </location>
</feature>